<gene>
    <name evidence="1" type="ORF">F383_02241</name>
</gene>
<evidence type="ECO:0000313" key="2">
    <source>
        <dbReference type="Proteomes" id="UP000032142"/>
    </source>
</evidence>
<dbReference type="Proteomes" id="UP000032142">
    <property type="component" value="Unassembled WGS sequence"/>
</dbReference>
<protein>
    <submittedName>
        <fullName evidence="1">Uncharacterized protein</fullName>
    </submittedName>
</protein>
<organism evidence="1 2">
    <name type="scientific">Gossypium arboreum</name>
    <name type="common">Tree cotton</name>
    <name type="synonym">Gossypium nanking</name>
    <dbReference type="NCBI Taxonomy" id="29729"/>
    <lineage>
        <taxon>Eukaryota</taxon>
        <taxon>Viridiplantae</taxon>
        <taxon>Streptophyta</taxon>
        <taxon>Embryophyta</taxon>
        <taxon>Tracheophyta</taxon>
        <taxon>Spermatophyta</taxon>
        <taxon>Magnoliopsida</taxon>
        <taxon>eudicotyledons</taxon>
        <taxon>Gunneridae</taxon>
        <taxon>Pentapetalae</taxon>
        <taxon>rosids</taxon>
        <taxon>malvids</taxon>
        <taxon>Malvales</taxon>
        <taxon>Malvaceae</taxon>
        <taxon>Malvoideae</taxon>
        <taxon>Gossypium</taxon>
    </lineage>
</organism>
<accession>A0A0B0PQW0</accession>
<dbReference type="EMBL" id="KN446759">
    <property type="protein sequence ID" value="KHG28853.1"/>
    <property type="molecule type" value="Genomic_DNA"/>
</dbReference>
<keyword evidence="2" id="KW-1185">Reference proteome</keyword>
<name>A0A0B0PQW0_GOSAR</name>
<sequence length="24" mass="2772">MRKLGHKISCIMSLTWATEALNMH</sequence>
<evidence type="ECO:0000313" key="1">
    <source>
        <dbReference type="EMBL" id="KHG28853.1"/>
    </source>
</evidence>
<dbReference type="AlphaFoldDB" id="A0A0B0PQW0"/>
<reference evidence="2" key="1">
    <citation type="submission" date="2014-09" db="EMBL/GenBank/DDBJ databases">
        <authorList>
            <person name="Mudge J."/>
            <person name="Ramaraj T."/>
            <person name="Lindquist I.E."/>
            <person name="Bharti A.K."/>
            <person name="Sundararajan A."/>
            <person name="Cameron C.T."/>
            <person name="Woodward J.E."/>
            <person name="May G.D."/>
            <person name="Brubaker C."/>
            <person name="Broadhvest J."/>
            <person name="Wilkins T.A."/>
        </authorList>
    </citation>
    <scope>NUCLEOTIDE SEQUENCE</scope>
    <source>
        <strain evidence="2">cv. AKA8401</strain>
    </source>
</reference>
<proteinExistence type="predicted"/>